<comment type="similarity">
    <text evidence="10 11">Belongs to the TonB-dependent receptor family.</text>
</comment>
<evidence type="ECO:0000256" key="8">
    <source>
        <dbReference type="ARBA" id="ARBA00023170"/>
    </source>
</evidence>
<evidence type="ECO:0000313" key="14">
    <source>
        <dbReference type="EMBL" id="MCD2422315.1"/>
    </source>
</evidence>
<dbReference type="Proteomes" id="UP001199816">
    <property type="component" value="Unassembled WGS sequence"/>
</dbReference>
<evidence type="ECO:0000313" key="15">
    <source>
        <dbReference type="Proteomes" id="UP001199816"/>
    </source>
</evidence>
<keyword evidence="4 10" id="KW-0812">Transmembrane</keyword>
<evidence type="ECO:0000256" key="6">
    <source>
        <dbReference type="ARBA" id="ARBA00023077"/>
    </source>
</evidence>
<keyword evidence="7 10" id="KW-0472">Membrane</keyword>
<dbReference type="PROSITE" id="PS52016">
    <property type="entry name" value="TONB_DEPENDENT_REC_3"/>
    <property type="match status" value="1"/>
</dbReference>
<dbReference type="InterPro" id="IPR008969">
    <property type="entry name" value="CarboxyPept-like_regulatory"/>
</dbReference>
<dbReference type="PANTHER" id="PTHR30069">
    <property type="entry name" value="TONB-DEPENDENT OUTER MEMBRANE RECEPTOR"/>
    <property type="match status" value="1"/>
</dbReference>
<evidence type="ECO:0000256" key="10">
    <source>
        <dbReference type="PROSITE-ProRule" id="PRU01360"/>
    </source>
</evidence>
<dbReference type="InterPro" id="IPR036942">
    <property type="entry name" value="Beta-barrel_TonB_sf"/>
</dbReference>
<feature type="domain" description="TonB-dependent receptor-like beta-barrel" evidence="12">
    <location>
        <begin position="269"/>
        <end position="749"/>
    </location>
</feature>
<evidence type="ECO:0000256" key="2">
    <source>
        <dbReference type="ARBA" id="ARBA00022448"/>
    </source>
</evidence>
<sequence length="795" mass="87575">MQKKILGLVVLQWFIFIIGNAAPLVKEDPAPAGSLKGVVTDDATGQPLPEATISFPDLKTDVTADNDGAYFIRSMPNGRYTVSVSFIGYRSFVGTVVINGATVQDFRLKVSVVENDAVVVTGVSASTQLKHTPTHISVLSQKELQQSSGTGLLDAVAKVPGVAIITTGPAIAKPSIRGLGYNRVVTLNDGVRQEGQQWGDEHGIEIDEYSAQKIEILRGPASLMYGSDATGGVLNIQTNIPVPENTIKANLSGSLNNNNRMQGGYANVAGNINGFNWNAYGSVKTAGDYTNKYDGSVLNSRFNEKNVGGYLGLNRQWGYTHLVFSNFDQHVGLVEGERDEDGRLVLDGYAAGDQQLEGRRPLIPSQRIQHFKVALDNNFTFDNGSRITALVGFQRNQRQEFGDVDNPNVPEAYFDLKTINYSAAYHWPVMNGWKTSLGFNGMRQQNQNRAEEALIPDYQLFDIGAYGYTTKTINKTTLSGGLRFDHRTVNSKLTLEDGEEKFQPFSKKLSSFSGSIGLAQDLSEQVTLKANVGKGFRAPNMAELAANGVHEGTFRYEIGDRNLKSEDAYAFDLGLDVNTQHVSLNISPYFNLINNYIYYQKLLTGSGTDSMMSDVTAYQFTQQDARLFGLEATLDIHPHPLDWLHFENAFSWTKGSFTKAVDGSDNLPLIAPLRLLTELRAEFPTQLKAFRNFYAKVEMDNVAAQEHFFSGYNTETATPGYTLFNAGLGSDLYWGGQKRATVVLAVNNIGDVAYQQHLSRLKYAPENPVTGRTGVFNMGRNFTARLILPFTWKIK</sequence>
<keyword evidence="8 14" id="KW-0675">Receptor</keyword>
<dbReference type="Gene3D" id="2.60.40.1120">
    <property type="entry name" value="Carboxypeptidase-like, regulatory domain"/>
    <property type="match status" value="1"/>
</dbReference>
<keyword evidence="5" id="KW-0732">Signal</keyword>
<evidence type="ECO:0000259" key="13">
    <source>
        <dbReference type="Pfam" id="PF07715"/>
    </source>
</evidence>
<feature type="domain" description="TonB-dependent receptor plug" evidence="13">
    <location>
        <begin position="129"/>
        <end position="233"/>
    </location>
</feature>
<comment type="caution">
    <text evidence="14">The sequence shown here is derived from an EMBL/GenBank/DDBJ whole genome shotgun (WGS) entry which is preliminary data.</text>
</comment>
<reference evidence="14 15" key="1">
    <citation type="submission" date="2021-11" db="EMBL/GenBank/DDBJ databases">
        <title>Genomic of Niabella pedocola.</title>
        <authorList>
            <person name="Wu T."/>
        </authorList>
    </citation>
    <scope>NUCLEOTIDE SEQUENCE [LARGE SCALE GENOMIC DNA]</scope>
    <source>
        <strain evidence="14 15">JCM 31011</strain>
    </source>
</reference>
<keyword evidence="15" id="KW-1185">Reference proteome</keyword>
<dbReference type="RefSeq" id="WP_231003218.1">
    <property type="nucleotide sequence ID" value="NZ_JAJNEC010000004.1"/>
</dbReference>
<evidence type="ECO:0000256" key="9">
    <source>
        <dbReference type="ARBA" id="ARBA00023237"/>
    </source>
</evidence>
<keyword evidence="9 10" id="KW-0998">Cell outer membrane</keyword>
<dbReference type="SUPFAM" id="SSF56935">
    <property type="entry name" value="Porins"/>
    <property type="match status" value="1"/>
</dbReference>
<dbReference type="Pfam" id="PF07715">
    <property type="entry name" value="Plug"/>
    <property type="match status" value="1"/>
</dbReference>
<dbReference type="Pfam" id="PF00593">
    <property type="entry name" value="TonB_dep_Rec_b-barrel"/>
    <property type="match status" value="1"/>
</dbReference>
<keyword evidence="6 11" id="KW-0798">TonB box</keyword>
<dbReference type="SUPFAM" id="SSF49464">
    <property type="entry name" value="Carboxypeptidase regulatory domain-like"/>
    <property type="match status" value="1"/>
</dbReference>
<evidence type="ECO:0000256" key="3">
    <source>
        <dbReference type="ARBA" id="ARBA00022452"/>
    </source>
</evidence>
<proteinExistence type="inferred from homology"/>
<evidence type="ECO:0000256" key="5">
    <source>
        <dbReference type="ARBA" id="ARBA00022729"/>
    </source>
</evidence>
<dbReference type="Gene3D" id="2.170.130.10">
    <property type="entry name" value="TonB-dependent receptor, plug domain"/>
    <property type="match status" value="1"/>
</dbReference>
<dbReference type="InterPro" id="IPR012910">
    <property type="entry name" value="Plug_dom"/>
</dbReference>
<keyword evidence="2 10" id="KW-0813">Transport</keyword>
<keyword evidence="3 10" id="KW-1134">Transmembrane beta strand</keyword>
<evidence type="ECO:0000256" key="1">
    <source>
        <dbReference type="ARBA" id="ARBA00004571"/>
    </source>
</evidence>
<name>A0ABS8PMI6_9BACT</name>
<evidence type="ECO:0000259" key="12">
    <source>
        <dbReference type="Pfam" id="PF00593"/>
    </source>
</evidence>
<evidence type="ECO:0000256" key="4">
    <source>
        <dbReference type="ARBA" id="ARBA00022692"/>
    </source>
</evidence>
<organism evidence="14 15">
    <name type="scientific">Niabella pedocola</name>
    <dbReference type="NCBI Taxonomy" id="1752077"/>
    <lineage>
        <taxon>Bacteria</taxon>
        <taxon>Pseudomonadati</taxon>
        <taxon>Bacteroidota</taxon>
        <taxon>Chitinophagia</taxon>
        <taxon>Chitinophagales</taxon>
        <taxon>Chitinophagaceae</taxon>
        <taxon>Niabella</taxon>
    </lineage>
</organism>
<protein>
    <submittedName>
        <fullName evidence="14">TonB-dependent receptor</fullName>
    </submittedName>
</protein>
<dbReference type="InterPro" id="IPR000531">
    <property type="entry name" value="Beta-barrel_TonB"/>
</dbReference>
<dbReference type="PANTHER" id="PTHR30069:SF29">
    <property type="entry name" value="HEMOGLOBIN AND HEMOGLOBIN-HAPTOGLOBIN-BINDING PROTEIN 1-RELATED"/>
    <property type="match status" value="1"/>
</dbReference>
<gene>
    <name evidence="14" type="ORF">LQ567_06040</name>
</gene>
<dbReference type="InterPro" id="IPR039426">
    <property type="entry name" value="TonB-dep_rcpt-like"/>
</dbReference>
<dbReference type="InterPro" id="IPR037066">
    <property type="entry name" value="Plug_dom_sf"/>
</dbReference>
<accession>A0ABS8PMI6</accession>
<evidence type="ECO:0000256" key="7">
    <source>
        <dbReference type="ARBA" id="ARBA00023136"/>
    </source>
</evidence>
<dbReference type="Gene3D" id="2.40.170.20">
    <property type="entry name" value="TonB-dependent receptor, beta-barrel domain"/>
    <property type="match status" value="1"/>
</dbReference>
<dbReference type="EMBL" id="JAJNEC010000004">
    <property type="protein sequence ID" value="MCD2422315.1"/>
    <property type="molecule type" value="Genomic_DNA"/>
</dbReference>
<dbReference type="Pfam" id="PF13715">
    <property type="entry name" value="CarbopepD_reg_2"/>
    <property type="match status" value="1"/>
</dbReference>
<comment type="subcellular location">
    <subcellularLocation>
        <location evidence="1 10">Cell outer membrane</location>
        <topology evidence="1 10">Multi-pass membrane protein</topology>
    </subcellularLocation>
</comment>
<evidence type="ECO:0000256" key="11">
    <source>
        <dbReference type="RuleBase" id="RU003357"/>
    </source>
</evidence>